<gene>
    <name evidence="2" type="ORF">H1W37_17755</name>
</gene>
<comment type="similarity">
    <text evidence="1">Belongs to the UPF0262 family.</text>
</comment>
<evidence type="ECO:0000256" key="1">
    <source>
        <dbReference type="HAMAP-Rule" id="MF_00678"/>
    </source>
</evidence>
<evidence type="ECO:0000313" key="3">
    <source>
        <dbReference type="Proteomes" id="UP000559404"/>
    </source>
</evidence>
<keyword evidence="3" id="KW-1185">Reference proteome</keyword>
<accession>A0A838XUV5</accession>
<dbReference type="HAMAP" id="MF_00678">
    <property type="entry name" value="UPF0262"/>
    <property type="match status" value="1"/>
</dbReference>
<reference evidence="2 3" key="2">
    <citation type="submission" date="2020-08" db="EMBL/GenBank/DDBJ databases">
        <title>Stappia taiwanensis sp. nov., isolated from a coastal thermal spring.</title>
        <authorList>
            <person name="Kampfer P."/>
        </authorList>
    </citation>
    <scope>NUCLEOTIDE SEQUENCE [LARGE SCALE GENOMIC DNA]</scope>
    <source>
        <strain evidence="2 3">DSM 23284</strain>
    </source>
</reference>
<comment type="caution">
    <text evidence="2">The sequence shown here is derived from an EMBL/GenBank/DDBJ whole genome shotgun (WGS) entry which is preliminary data.</text>
</comment>
<dbReference type="PIRSF" id="PIRSF032146">
    <property type="entry name" value="UCP032146"/>
    <property type="match status" value="1"/>
</dbReference>
<protein>
    <recommendedName>
        <fullName evidence="1">UPF0262 protein H1W37_17755</fullName>
    </recommendedName>
</protein>
<proteinExistence type="inferred from homology"/>
<evidence type="ECO:0000313" key="2">
    <source>
        <dbReference type="EMBL" id="MBA4613507.1"/>
    </source>
</evidence>
<reference evidence="2 3" key="1">
    <citation type="submission" date="2020-07" db="EMBL/GenBank/DDBJ databases">
        <authorList>
            <person name="Li M."/>
        </authorList>
    </citation>
    <scope>NUCLEOTIDE SEQUENCE [LARGE SCALE GENOMIC DNA]</scope>
    <source>
        <strain evidence="2 3">DSM 23284</strain>
    </source>
</reference>
<dbReference type="InterPro" id="IPR008321">
    <property type="entry name" value="UCP032146"/>
</dbReference>
<name>A0A838XUV5_9HYPH</name>
<dbReference type="NCBIfam" id="NF002769">
    <property type="entry name" value="PRK02853.1"/>
    <property type="match status" value="1"/>
</dbReference>
<dbReference type="EMBL" id="JACEON010000020">
    <property type="protein sequence ID" value="MBA4613507.1"/>
    <property type="molecule type" value="Genomic_DNA"/>
</dbReference>
<dbReference type="AlphaFoldDB" id="A0A838XUV5"/>
<dbReference type="RefSeq" id="WP_181761706.1">
    <property type="nucleotide sequence ID" value="NZ_BMCR01000004.1"/>
</dbReference>
<dbReference type="Pfam" id="PF06793">
    <property type="entry name" value="UPF0262"/>
    <property type="match status" value="1"/>
</dbReference>
<dbReference type="Proteomes" id="UP000559404">
    <property type="component" value="Unassembled WGS sequence"/>
</dbReference>
<organism evidence="2 3">
    <name type="scientific">Stappia taiwanensis</name>
    <dbReference type="NCBI Taxonomy" id="992267"/>
    <lineage>
        <taxon>Bacteria</taxon>
        <taxon>Pseudomonadati</taxon>
        <taxon>Pseudomonadota</taxon>
        <taxon>Alphaproteobacteria</taxon>
        <taxon>Hyphomicrobiales</taxon>
        <taxon>Stappiaceae</taxon>
        <taxon>Stappia</taxon>
    </lineage>
</organism>
<sequence>MTSSQQAVRTNAARLVAVELDEDSIVRSTPDIEHERAVAIYDLIDENEFAPEGVGEGPFRLRLSLVEKRLVFAISQENGEPVVTHVLSLTPLRKVVKDYFMICESYFEAIKSATPSQIEAIDMGRRGVHNEGSQILMERLEGKVRVDMQTARRLFTLVCALHWKG</sequence>